<dbReference type="PANTHER" id="PTHR35866">
    <property type="entry name" value="PUTATIVE-RELATED"/>
    <property type="match status" value="1"/>
</dbReference>
<evidence type="ECO:0000313" key="1">
    <source>
        <dbReference type="EMBL" id="ROR02907.1"/>
    </source>
</evidence>
<dbReference type="Pfam" id="PF03692">
    <property type="entry name" value="CxxCxxCC"/>
    <property type="match status" value="1"/>
</dbReference>
<dbReference type="OrthoDB" id="9780934at2"/>
<protein>
    <submittedName>
        <fullName evidence="1">Putative zinc-or iron-chelating protein</fullName>
    </submittedName>
</protein>
<name>A0A3N1VSU5_9BACT</name>
<keyword evidence="2" id="KW-1185">Reference proteome</keyword>
<reference evidence="1 2" key="1">
    <citation type="submission" date="2018-11" db="EMBL/GenBank/DDBJ databases">
        <title>Genomic Encyclopedia of Type Strains, Phase IV (KMG-IV): sequencing the most valuable type-strain genomes for metagenomic binning, comparative biology and taxonomic classification.</title>
        <authorList>
            <person name="Goeker M."/>
        </authorList>
    </citation>
    <scope>NUCLEOTIDE SEQUENCE [LARGE SCALE GENOMIC DNA]</scope>
    <source>
        <strain evidence="1 2">DSM 22027</strain>
    </source>
</reference>
<dbReference type="InterPro" id="IPR005358">
    <property type="entry name" value="Puta_zinc/iron-chelating_dom"/>
</dbReference>
<dbReference type="RefSeq" id="WP_123288709.1">
    <property type="nucleotide sequence ID" value="NZ_RJVA01000009.1"/>
</dbReference>
<organism evidence="1 2">
    <name type="scientific">Desulfosoma caldarium</name>
    <dbReference type="NCBI Taxonomy" id="610254"/>
    <lineage>
        <taxon>Bacteria</taxon>
        <taxon>Pseudomonadati</taxon>
        <taxon>Thermodesulfobacteriota</taxon>
        <taxon>Syntrophobacteria</taxon>
        <taxon>Syntrophobacterales</taxon>
        <taxon>Syntrophobacteraceae</taxon>
        <taxon>Desulfosoma</taxon>
    </lineage>
</organism>
<evidence type="ECO:0000313" key="2">
    <source>
        <dbReference type="Proteomes" id="UP000276223"/>
    </source>
</evidence>
<proteinExistence type="predicted"/>
<sequence>MTPHEPFQKTTPADAQSPACWTAETLRDTLLRHVQELARHPENKVPAERLVLQLTQDTDFQAILKTWNTLNGPDRVAAWKKVLGLAEHHAREILPACVQCGECCRSGSPTLHLEDLELLQKGALAWNALYTLRRGEPVRSPFKKELVFLLDERIKVREKPGTTECLFLDASTNQCRIYADRPLQCRAQACWDAGPAEDLSKQPYLTRRDLFKDVELLMDIIAEHDRRCRFDQLAAAFRELDATKGASVDKLLHLLAYEDHFRNVMAEKLNIPEDYMELVFGRSFADLVQVFGCRVRTEPDGTRVLVPDQDAASLSGNEAAKET</sequence>
<dbReference type="EMBL" id="RJVA01000009">
    <property type="protein sequence ID" value="ROR02907.1"/>
    <property type="molecule type" value="Genomic_DNA"/>
</dbReference>
<dbReference type="Proteomes" id="UP000276223">
    <property type="component" value="Unassembled WGS sequence"/>
</dbReference>
<dbReference type="PANTHER" id="PTHR35866:SF1">
    <property type="entry name" value="YKGJ FAMILY CYSTEINE CLUSTER PROTEIN"/>
    <property type="match status" value="1"/>
</dbReference>
<accession>A0A3N1VSU5</accession>
<gene>
    <name evidence="1" type="ORF">EDC27_0149</name>
</gene>
<dbReference type="AlphaFoldDB" id="A0A3N1VSU5"/>
<comment type="caution">
    <text evidence="1">The sequence shown here is derived from an EMBL/GenBank/DDBJ whole genome shotgun (WGS) entry which is preliminary data.</text>
</comment>